<accession>A0A918NH84</accession>
<dbReference type="EMBL" id="BMWD01000016">
    <property type="protein sequence ID" value="GGX72992.1"/>
    <property type="molecule type" value="Genomic_DNA"/>
</dbReference>
<gene>
    <name evidence="3" type="ORF">GCM10010515_45750</name>
</gene>
<dbReference type="Pfam" id="PF09250">
    <property type="entry name" value="Prim-Pol"/>
    <property type="match status" value="1"/>
</dbReference>
<keyword evidence="4" id="KW-1185">Reference proteome</keyword>
<dbReference type="AlphaFoldDB" id="A0A918NH84"/>
<protein>
    <submittedName>
        <fullName evidence="3">DNA primase</fullName>
    </submittedName>
</protein>
<evidence type="ECO:0000313" key="3">
    <source>
        <dbReference type="EMBL" id="GGX72992.1"/>
    </source>
</evidence>
<dbReference type="InterPro" id="IPR015330">
    <property type="entry name" value="DNA_primase/pol_bifunc_N"/>
</dbReference>
<dbReference type="Proteomes" id="UP000645555">
    <property type="component" value="Unassembled WGS sequence"/>
</dbReference>
<organism evidence="3 4">
    <name type="scientific">Streptomyces fructofermentans</name>
    <dbReference type="NCBI Taxonomy" id="152141"/>
    <lineage>
        <taxon>Bacteria</taxon>
        <taxon>Bacillati</taxon>
        <taxon>Actinomycetota</taxon>
        <taxon>Actinomycetes</taxon>
        <taxon>Kitasatosporales</taxon>
        <taxon>Streptomycetaceae</taxon>
        <taxon>Streptomyces</taxon>
    </lineage>
</organism>
<feature type="region of interest" description="Disordered" evidence="1">
    <location>
        <begin position="1"/>
        <end position="27"/>
    </location>
</feature>
<dbReference type="SMART" id="SM00943">
    <property type="entry name" value="Prim-Pol"/>
    <property type="match status" value="1"/>
</dbReference>
<proteinExistence type="predicted"/>
<reference evidence="3" key="1">
    <citation type="journal article" date="2014" name="Int. J. Syst. Evol. Microbiol.">
        <title>Complete genome sequence of Corynebacterium casei LMG S-19264T (=DSM 44701T), isolated from a smear-ripened cheese.</title>
        <authorList>
            <consortium name="US DOE Joint Genome Institute (JGI-PGF)"/>
            <person name="Walter F."/>
            <person name="Albersmeier A."/>
            <person name="Kalinowski J."/>
            <person name="Ruckert C."/>
        </authorList>
    </citation>
    <scope>NUCLEOTIDE SEQUENCE</scope>
    <source>
        <strain evidence="3">JCM 4956</strain>
    </source>
</reference>
<reference evidence="3" key="2">
    <citation type="submission" date="2020-09" db="EMBL/GenBank/DDBJ databases">
        <authorList>
            <person name="Sun Q."/>
            <person name="Ohkuma M."/>
        </authorList>
    </citation>
    <scope>NUCLEOTIDE SEQUENCE</scope>
    <source>
        <strain evidence="3">JCM 4956</strain>
    </source>
</reference>
<evidence type="ECO:0000256" key="1">
    <source>
        <dbReference type="SAM" id="MobiDB-lite"/>
    </source>
</evidence>
<comment type="caution">
    <text evidence="3">The sequence shown here is derived from an EMBL/GenBank/DDBJ whole genome shotgun (WGS) entry which is preliminary data.</text>
</comment>
<name>A0A918NH84_9ACTN</name>
<evidence type="ECO:0000313" key="4">
    <source>
        <dbReference type="Proteomes" id="UP000645555"/>
    </source>
</evidence>
<evidence type="ECO:0000259" key="2">
    <source>
        <dbReference type="SMART" id="SM00943"/>
    </source>
</evidence>
<feature type="domain" description="DNA primase/polymerase bifunctional N-terminal" evidence="2">
    <location>
        <begin position="74"/>
        <end position="252"/>
    </location>
</feature>
<sequence>MHFGAREAGLTTRGTTRRRTDRGTRGTESHVLIPLRNHRGTGPVGGGMDFTIGGIREIRSGSRRRGRSSECTAVAEFTGLWGWDVVPGARAASGTCSCGRSDCPAPGAHPLDFAPVVPAGATLDEATGAWSRFPGAAVMLPVGGAFDVIEVAESAGRRALVRLERMGLPLGPVSVTPDGRAHFFVAPGAASQLPELLYRMGWDDASLDLRALGPGTHITAPPSDRGGLGPVRWLRSPALDSATRPPAARLLLGTLAYVAHRSRV</sequence>